<feature type="domain" description="Glycosyl hydrolase family 95 catalytic" evidence="4">
    <location>
        <begin position="308"/>
        <end position="724"/>
    </location>
</feature>
<evidence type="ECO:0000259" key="2">
    <source>
        <dbReference type="Pfam" id="PF14498"/>
    </source>
</evidence>
<proteinExistence type="predicted"/>
<dbReference type="AlphaFoldDB" id="A0A1F8AGE3"/>
<evidence type="ECO:0000259" key="3">
    <source>
        <dbReference type="Pfam" id="PF21307"/>
    </source>
</evidence>
<dbReference type="RefSeq" id="XP_022394537.1">
    <property type="nucleotide sequence ID" value="XM_022527786.1"/>
</dbReference>
<dbReference type="InterPro" id="IPR049053">
    <property type="entry name" value="AFCA-like_C"/>
</dbReference>
<dbReference type="SUPFAM" id="SSF48208">
    <property type="entry name" value="Six-hairpin glycosidases"/>
    <property type="match status" value="1"/>
</dbReference>
<organism evidence="5 6">
    <name type="scientific">Aspergillus bombycis</name>
    <dbReference type="NCBI Taxonomy" id="109264"/>
    <lineage>
        <taxon>Eukaryota</taxon>
        <taxon>Fungi</taxon>
        <taxon>Dikarya</taxon>
        <taxon>Ascomycota</taxon>
        <taxon>Pezizomycotina</taxon>
        <taxon>Eurotiomycetes</taxon>
        <taxon>Eurotiomycetidae</taxon>
        <taxon>Eurotiales</taxon>
        <taxon>Aspergillaceae</taxon>
        <taxon>Aspergillus</taxon>
    </lineage>
</organism>
<accession>A0A1F8AGE3</accession>
<dbReference type="Gene3D" id="2.70.98.50">
    <property type="entry name" value="putative glycoside hydrolase family protein from bacillus halodurans"/>
    <property type="match status" value="1"/>
</dbReference>
<dbReference type="InterPro" id="IPR016518">
    <property type="entry name" value="Alpha-L-fucosidase"/>
</dbReference>
<reference evidence="5 6" key="1">
    <citation type="journal article" date="2016" name="Genome Biol. Evol.">
        <title>Draft genome sequence of an aflatoxigenic Aspergillus species, A. bombycis.</title>
        <authorList>
            <person name="Moore G.G."/>
            <person name="Mack B.M."/>
            <person name="Beltz S.B."/>
            <person name="Gilbert M.K."/>
        </authorList>
    </citation>
    <scope>NUCLEOTIDE SEQUENCE [LARGE SCALE GENOMIC DNA]</scope>
    <source>
        <strain evidence="6">NRRL 26010</strain>
    </source>
</reference>
<feature type="domain" description="Glycosyl hydrolase family 95 N-terminal" evidence="2">
    <location>
        <begin position="18"/>
        <end position="275"/>
    </location>
</feature>
<dbReference type="Proteomes" id="UP000179179">
    <property type="component" value="Unassembled WGS sequence"/>
</dbReference>
<gene>
    <name evidence="5" type="ORF">ABOM_000656</name>
</gene>
<dbReference type="STRING" id="109264.A0A1F8AGE3"/>
<dbReference type="Pfam" id="PF22124">
    <property type="entry name" value="Glyco_hydro_95_cat"/>
    <property type="match status" value="1"/>
</dbReference>
<protein>
    <submittedName>
        <fullName evidence="5">Putative alpha-L-fucosidase 2</fullName>
    </submittedName>
</protein>
<dbReference type="Pfam" id="PF21307">
    <property type="entry name" value="Glyco_hydro_95_C"/>
    <property type="match status" value="1"/>
</dbReference>
<dbReference type="InterPro" id="IPR054363">
    <property type="entry name" value="GH95_cat"/>
</dbReference>
<feature type="domain" description="Alpha fucosidase A-like C-terminal" evidence="3">
    <location>
        <begin position="742"/>
        <end position="779"/>
    </location>
</feature>
<feature type="signal peptide" evidence="1">
    <location>
        <begin position="1"/>
        <end position="15"/>
    </location>
</feature>
<comment type="caution">
    <text evidence="5">The sequence shown here is derived from an EMBL/GenBank/DDBJ whole genome shotgun (WGS) entry which is preliminary data.</text>
</comment>
<dbReference type="GO" id="GO:0005975">
    <property type="term" value="P:carbohydrate metabolic process"/>
    <property type="evidence" value="ECO:0007669"/>
    <property type="project" value="InterPro"/>
</dbReference>
<name>A0A1F8AGE3_9EURO</name>
<dbReference type="EMBL" id="LYCR01000002">
    <property type="protein sequence ID" value="OGM50820.1"/>
    <property type="molecule type" value="Genomic_DNA"/>
</dbReference>
<evidence type="ECO:0000313" key="5">
    <source>
        <dbReference type="EMBL" id="OGM50820.1"/>
    </source>
</evidence>
<evidence type="ECO:0000259" key="4">
    <source>
        <dbReference type="Pfam" id="PF22124"/>
    </source>
</evidence>
<feature type="chain" id="PRO_5012362364" evidence="1">
    <location>
        <begin position="16"/>
        <end position="801"/>
    </location>
</feature>
<dbReference type="PANTHER" id="PTHR31084">
    <property type="entry name" value="ALPHA-L-FUCOSIDASE 2"/>
    <property type="match status" value="1"/>
</dbReference>
<dbReference type="Pfam" id="PF14498">
    <property type="entry name" value="Glyco_hyd_65N_2"/>
    <property type="match status" value="1"/>
</dbReference>
<dbReference type="GO" id="GO:0004560">
    <property type="term" value="F:alpha-L-fucosidase activity"/>
    <property type="evidence" value="ECO:0007669"/>
    <property type="project" value="InterPro"/>
</dbReference>
<keyword evidence="1" id="KW-0732">Signal</keyword>
<dbReference type="InterPro" id="IPR008928">
    <property type="entry name" value="6-hairpin_glycosidase_sf"/>
</dbReference>
<dbReference type="OrthoDB" id="2848340at2759"/>
<sequence>MRSLVLLGMSSLGTATSLWSSKAASWDTTNEAFVLGNGKLGVMPFGEPGAEKLNLNHDELWDGGPFEIDGYRGGNPNSSMTEILSEIRDEIWKKGTGSTFYSKISVNVYLTFLDDTRLHGDTDGYGSFHSLANLTIAIDGIDNVSNYTRSLDLGTGIHTTTYSTSKGTYTTDVYCSYPAQVCIYKLNSTAALSNVTIYFDQLVEQSSLWNASCDSDFARLRGVTQEGPPRGMTYDTIARTSIQGSCDSSTGKLAISARNSSSLTIVIGAGTNFDATKGTATSGYTFKGEDPAEYVDAITSAAISQSESKLRSAHIEDYSPLMGAFTLTLPDTQESTGTELSTLITNYNANKTAGDPYLEKLLFDYGRHMFISSSRENSLPPNLQGVWSPTKNAAWSGDYHANINLQMNLWGAEATGLGDLSVAVFDYMEQNWMPRGAETAELLYGGSGWVTHDEMNIFGHTGMKTYQTAANYPAAPAWMMQHVWDRYDYSRDKTWFVEQGWPLLKGVAEFWVSQLQLDKFSNDSSLVANPCTSPEQGPTTFGCTHWQQLIHQVYENAIQGAEIVGEGDSTLVKDIKNQLPRLDKGLHIGTWGQIKEWKLPDSYDYEKEGNEHRHLSHLVGWFPGWSLSSYFNGYTNATIQSAVNTSLISRGVGLYTNAGWEKVWRSACWARLNNTEKAHYELRLTIDQNIGQSGLSLYSGGDTPSGAFQIDANFGFLGAVLSMLVVDMPLDSAYSEDDVRTVVLGPAIPAAWAGGSVKGLRLRGGGSVDFSWDDKGLVDKATAKGISDNVRIVNVEGSVLV</sequence>
<keyword evidence="6" id="KW-1185">Reference proteome</keyword>
<dbReference type="PANTHER" id="PTHR31084:SF3">
    <property type="entry name" value="ALPHA-FUCOSIDASE A"/>
    <property type="match status" value="1"/>
</dbReference>
<dbReference type="PIRSF" id="PIRSF007663">
    <property type="entry name" value="UCP007663"/>
    <property type="match status" value="1"/>
</dbReference>
<dbReference type="InterPro" id="IPR012341">
    <property type="entry name" value="6hp_glycosidase-like_sf"/>
</dbReference>
<evidence type="ECO:0000256" key="1">
    <source>
        <dbReference type="SAM" id="SignalP"/>
    </source>
</evidence>
<dbReference type="GeneID" id="34444046"/>
<dbReference type="Gene3D" id="1.50.10.10">
    <property type="match status" value="1"/>
</dbReference>
<evidence type="ECO:0000313" key="6">
    <source>
        <dbReference type="Proteomes" id="UP000179179"/>
    </source>
</evidence>
<dbReference type="InterPro" id="IPR027414">
    <property type="entry name" value="GH95_N_dom"/>
</dbReference>